<keyword evidence="2" id="KW-1185">Reference proteome</keyword>
<gene>
    <name evidence="1" type="ORF">FRUB_07021</name>
</gene>
<comment type="caution">
    <text evidence="1">The sequence shown here is derived from an EMBL/GenBank/DDBJ whole genome shotgun (WGS) entry which is preliminary data.</text>
</comment>
<accession>A0A225D8M1</accession>
<reference evidence="2" key="1">
    <citation type="submission" date="2017-06" db="EMBL/GenBank/DDBJ databases">
        <title>Genome analysis of Fimbriiglobus ruber SP5, the first member of the order Planctomycetales with confirmed chitinolytic capability.</title>
        <authorList>
            <person name="Ravin N.V."/>
            <person name="Rakitin A.L."/>
            <person name="Ivanova A.A."/>
            <person name="Beletsky A.V."/>
            <person name="Kulichevskaya I.S."/>
            <person name="Mardanov A.V."/>
            <person name="Dedysh S.N."/>
        </authorList>
    </citation>
    <scope>NUCLEOTIDE SEQUENCE [LARGE SCALE GENOMIC DNA]</scope>
    <source>
        <strain evidence="2">SP5</strain>
    </source>
</reference>
<name>A0A225D8M1_9BACT</name>
<dbReference type="OrthoDB" id="1031347at2"/>
<dbReference type="Proteomes" id="UP000214646">
    <property type="component" value="Unassembled WGS sequence"/>
</dbReference>
<dbReference type="EMBL" id="NIDE01000014">
    <property type="protein sequence ID" value="OWK37901.1"/>
    <property type="molecule type" value="Genomic_DNA"/>
</dbReference>
<dbReference type="AlphaFoldDB" id="A0A225D8M1"/>
<evidence type="ECO:0000313" key="2">
    <source>
        <dbReference type="Proteomes" id="UP000214646"/>
    </source>
</evidence>
<protein>
    <submittedName>
        <fullName evidence="1">Phage tail fiber protein</fullName>
    </submittedName>
</protein>
<evidence type="ECO:0000313" key="1">
    <source>
        <dbReference type="EMBL" id="OWK37901.1"/>
    </source>
</evidence>
<organism evidence="1 2">
    <name type="scientific">Fimbriiglobus ruber</name>
    <dbReference type="NCBI Taxonomy" id="1908690"/>
    <lineage>
        <taxon>Bacteria</taxon>
        <taxon>Pseudomonadati</taxon>
        <taxon>Planctomycetota</taxon>
        <taxon>Planctomycetia</taxon>
        <taxon>Gemmatales</taxon>
        <taxon>Gemmataceae</taxon>
        <taxon>Fimbriiglobus</taxon>
    </lineage>
</organism>
<proteinExistence type="predicted"/>
<dbReference type="RefSeq" id="WP_088257733.1">
    <property type="nucleotide sequence ID" value="NZ_NIDE01000014.1"/>
</dbReference>
<sequence>MPVINSTITMNGANIDLQTGQLLNAVVQNLSTSPGSPQAGRMYYNTVGNTFQIYNGSTWVTYYANTVTLDQITAAAANVSVNNFKITNLATPTTSTDAATKGYVDAALQGISWKQPVRVATTTAGTLSTSFANGQTVDGQTLTTNDRILIKNQSSQSDNGIYVVNASGAPTRATDANTSNELNAAACIVEQGTVNAGLGYVQTTVNPTIGSSNIVFVNFTSVAGYTFSSGVQVSGTAVSANVDNTTISVNGSNQLQTVAGTVARCYRATITGNASTQVFTVTHNLNNVDVVTTVRATNGTYANAYVICDIAENSANAITVTFSTAPASGATFNVLVIG</sequence>